<feature type="non-terminal residue" evidence="1">
    <location>
        <position position="77"/>
    </location>
</feature>
<dbReference type="EMBL" id="LAZR01012733">
    <property type="protein sequence ID" value="KKM25369.1"/>
    <property type="molecule type" value="Genomic_DNA"/>
</dbReference>
<evidence type="ECO:0000313" key="1">
    <source>
        <dbReference type="EMBL" id="KKM25369.1"/>
    </source>
</evidence>
<comment type="caution">
    <text evidence="1">The sequence shown here is derived from an EMBL/GenBank/DDBJ whole genome shotgun (WGS) entry which is preliminary data.</text>
</comment>
<organism evidence="1">
    <name type="scientific">marine sediment metagenome</name>
    <dbReference type="NCBI Taxonomy" id="412755"/>
    <lineage>
        <taxon>unclassified sequences</taxon>
        <taxon>metagenomes</taxon>
        <taxon>ecological metagenomes</taxon>
    </lineage>
</organism>
<name>A0A0F9IZ04_9ZZZZ</name>
<protein>
    <submittedName>
        <fullName evidence="1">Uncharacterized protein</fullName>
    </submittedName>
</protein>
<accession>A0A0F9IZ04</accession>
<gene>
    <name evidence="1" type="ORF">LCGC14_1595750</name>
</gene>
<dbReference type="AlphaFoldDB" id="A0A0F9IZ04"/>
<reference evidence="1" key="1">
    <citation type="journal article" date="2015" name="Nature">
        <title>Complex archaea that bridge the gap between prokaryotes and eukaryotes.</title>
        <authorList>
            <person name="Spang A."/>
            <person name="Saw J.H."/>
            <person name="Jorgensen S.L."/>
            <person name="Zaremba-Niedzwiedzka K."/>
            <person name="Martijn J."/>
            <person name="Lind A.E."/>
            <person name="van Eijk R."/>
            <person name="Schleper C."/>
            <person name="Guy L."/>
            <person name="Ettema T.J."/>
        </authorList>
    </citation>
    <scope>NUCLEOTIDE SEQUENCE</scope>
</reference>
<proteinExistence type="predicted"/>
<sequence length="77" mass="8692">MNLKDLIALGPSDRIFTIGVFNKNKPLVDAFNDEFDIKLPEPALEGIVEGFIEFLLQNEAMWSVTKKGIIRFNKAIP</sequence>